<dbReference type="EMBL" id="OZ037945">
    <property type="protein sequence ID" value="CAL1702504.1"/>
    <property type="molecule type" value="Genomic_DNA"/>
</dbReference>
<keyword evidence="2" id="KW-1185">Reference proteome</keyword>
<name>A0ABP1D713_9APHY</name>
<evidence type="ECO:0000313" key="2">
    <source>
        <dbReference type="Proteomes" id="UP001497453"/>
    </source>
</evidence>
<organism evidence="1 2">
    <name type="scientific">Somion occarium</name>
    <dbReference type="NCBI Taxonomy" id="3059160"/>
    <lineage>
        <taxon>Eukaryota</taxon>
        <taxon>Fungi</taxon>
        <taxon>Dikarya</taxon>
        <taxon>Basidiomycota</taxon>
        <taxon>Agaricomycotina</taxon>
        <taxon>Agaricomycetes</taxon>
        <taxon>Polyporales</taxon>
        <taxon>Cerrenaceae</taxon>
        <taxon>Somion</taxon>
    </lineage>
</organism>
<sequence>MLQASWTITTWWRASLALQINSLWLLLRPSAMTLKRTLMSRRAFTFRWTSPLTNHATDMIFICLTRSVRRNTLSMCKQSVQFLTETKIITQIRISYIIGKEKVKFQWELLRNCVVEHTLCGKDSSNERHIALYAVYAPAEVYFVPVGRLQEKITWTDNNKTLSASLLYGSDDTSEKNVLVDDAGMCNLLQKLENKEMGLEGLFGGEEYYTVLKNLNTKWRAIFGITEEES</sequence>
<dbReference type="Proteomes" id="UP001497453">
    <property type="component" value="Chromosome 2"/>
</dbReference>
<evidence type="ECO:0000313" key="1">
    <source>
        <dbReference type="EMBL" id="CAL1702504.1"/>
    </source>
</evidence>
<proteinExistence type="predicted"/>
<accession>A0ABP1D713</accession>
<reference evidence="2" key="1">
    <citation type="submission" date="2024-04" db="EMBL/GenBank/DDBJ databases">
        <authorList>
            <person name="Shaw F."/>
            <person name="Minotto A."/>
        </authorList>
    </citation>
    <scope>NUCLEOTIDE SEQUENCE [LARGE SCALE GENOMIC DNA]</scope>
</reference>
<protein>
    <submittedName>
        <fullName evidence="1">Uncharacterized protein</fullName>
    </submittedName>
</protein>
<gene>
    <name evidence="1" type="ORF">GFSPODELE1_LOCUS4073</name>
</gene>